<evidence type="ECO:0000313" key="12">
    <source>
        <dbReference type="EMBL" id="KAJ9596182.1"/>
    </source>
</evidence>
<keyword evidence="3 9" id="KW-0813">Transport</keyword>
<evidence type="ECO:0000256" key="9">
    <source>
        <dbReference type="RuleBase" id="RU003732"/>
    </source>
</evidence>
<evidence type="ECO:0000313" key="13">
    <source>
        <dbReference type="Proteomes" id="UP001233999"/>
    </source>
</evidence>
<keyword evidence="8" id="KW-0479">Metal-binding</keyword>
<feature type="non-terminal residue" evidence="12">
    <location>
        <position position="100"/>
    </location>
</feature>
<keyword evidence="6 11" id="KW-1133">Transmembrane helix</keyword>
<dbReference type="Proteomes" id="UP001233999">
    <property type="component" value="Unassembled WGS sequence"/>
</dbReference>
<dbReference type="AlphaFoldDB" id="A0AAD8ABY4"/>
<organism evidence="12 13">
    <name type="scientific">Diploptera punctata</name>
    <name type="common">Pacific beetle cockroach</name>
    <dbReference type="NCBI Taxonomy" id="6984"/>
    <lineage>
        <taxon>Eukaryota</taxon>
        <taxon>Metazoa</taxon>
        <taxon>Ecdysozoa</taxon>
        <taxon>Arthropoda</taxon>
        <taxon>Hexapoda</taxon>
        <taxon>Insecta</taxon>
        <taxon>Pterygota</taxon>
        <taxon>Neoptera</taxon>
        <taxon>Polyneoptera</taxon>
        <taxon>Dictyoptera</taxon>
        <taxon>Blattodea</taxon>
        <taxon>Blaberoidea</taxon>
        <taxon>Blaberidae</taxon>
        <taxon>Diplopterinae</taxon>
        <taxon>Diploptera</taxon>
    </lineage>
</organism>
<dbReference type="PANTHER" id="PTHR11616:SF240">
    <property type="entry name" value="BLOATED TUBULES, ISOFORM B-RELATED"/>
    <property type="match status" value="1"/>
</dbReference>
<dbReference type="InterPro" id="IPR037272">
    <property type="entry name" value="SNS_sf"/>
</dbReference>
<dbReference type="InterPro" id="IPR000175">
    <property type="entry name" value="Na/ntran_symport"/>
</dbReference>
<evidence type="ECO:0000256" key="6">
    <source>
        <dbReference type="ARBA" id="ARBA00022989"/>
    </source>
</evidence>
<dbReference type="GO" id="GO:0005886">
    <property type="term" value="C:plasma membrane"/>
    <property type="evidence" value="ECO:0007669"/>
    <property type="project" value="TreeGrafter"/>
</dbReference>
<evidence type="ECO:0000256" key="5">
    <source>
        <dbReference type="ARBA" id="ARBA00022847"/>
    </source>
</evidence>
<dbReference type="SUPFAM" id="SSF161070">
    <property type="entry name" value="SNF-like"/>
    <property type="match status" value="1"/>
</dbReference>
<evidence type="ECO:0000256" key="1">
    <source>
        <dbReference type="ARBA" id="ARBA00004141"/>
    </source>
</evidence>
<dbReference type="EMBL" id="JASPKZ010002166">
    <property type="protein sequence ID" value="KAJ9596182.1"/>
    <property type="molecule type" value="Genomic_DNA"/>
</dbReference>
<feature type="transmembrane region" description="Helical" evidence="11">
    <location>
        <begin position="61"/>
        <end position="82"/>
    </location>
</feature>
<feature type="region of interest" description="Disordered" evidence="10">
    <location>
        <begin position="1"/>
        <end position="20"/>
    </location>
</feature>
<reference evidence="12" key="1">
    <citation type="journal article" date="2023" name="IScience">
        <title>Live-bearing cockroach genome reveals convergent evolutionary mechanisms linked to viviparity in insects and beyond.</title>
        <authorList>
            <person name="Fouks B."/>
            <person name="Harrison M.C."/>
            <person name="Mikhailova A.A."/>
            <person name="Marchal E."/>
            <person name="English S."/>
            <person name="Carruthers M."/>
            <person name="Jennings E.C."/>
            <person name="Chiamaka E.L."/>
            <person name="Frigard R.A."/>
            <person name="Pippel M."/>
            <person name="Attardo G.M."/>
            <person name="Benoit J.B."/>
            <person name="Bornberg-Bauer E."/>
            <person name="Tobe S.S."/>
        </authorList>
    </citation>
    <scope>NUCLEOTIDE SEQUENCE</scope>
    <source>
        <strain evidence="12">Stay&amp;Tobe</strain>
    </source>
</reference>
<dbReference type="PANTHER" id="PTHR11616">
    <property type="entry name" value="SODIUM/CHLORIDE DEPENDENT TRANSPORTER"/>
    <property type="match status" value="1"/>
</dbReference>
<dbReference type="GO" id="GO:0046872">
    <property type="term" value="F:metal ion binding"/>
    <property type="evidence" value="ECO:0007669"/>
    <property type="project" value="UniProtKB-KW"/>
</dbReference>
<evidence type="ECO:0000256" key="8">
    <source>
        <dbReference type="PIRSR" id="PIRSR600175-1"/>
    </source>
</evidence>
<gene>
    <name evidence="12" type="ORF">L9F63_027192</name>
</gene>
<evidence type="ECO:0000256" key="3">
    <source>
        <dbReference type="ARBA" id="ARBA00022448"/>
    </source>
</evidence>
<keyword evidence="7 11" id="KW-0472">Membrane</keyword>
<protein>
    <recommendedName>
        <fullName evidence="9">Transporter</fullName>
    </recommendedName>
</protein>
<feature type="binding site" evidence="8">
    <location>
        <position position="40"/>
    </location>
    <ligand>
        <name>Na(+)</name>
        <dbReference type="ChEBI" id="CHEBI:29101"/>
        <label>1</label>
    </ligand>
</feature>
<dbReference type="PROSITE" id="PS50267">
    <property type="entry name" value="NA_NEUROTRAN_SYMP_3"/>
    <property type="match status" value="1"/>
</dbReference>
<evidence type="ECO:0000256" key="7">
    <source>
        <dbReference type="ARBA" id="ARBA00023136"/>
    </source>
</evidence>
<proteinExistence type="inferred from homology"/>
<evidence type="ECO:0000256" key="4">
    <source>
        <dbReference type="ARBA" id="ARBA00022692"/>
    </source>
</evidence>
<evidence type="ECO:0000256" key="2">
    <source>
        <dbReference type="ARBA" id="ARBA00006459"/>
    </source>
</evidence>
<comment type="similarity">
    <text evidence="2 9">Belongs to the sodium:neurotransmitter symporter (SNF) (TC 2.A.22) family.</text>
</comment>
<sequence length="100" mass="11253">MATVELPDDKPEKAEAEKPAERGVWSNQFEFVLSCLNYAVGLGNVWRFPYLVYRNGGGAFLIPYAIMVFFMGIPIFFLELVIGQYSGLGPNKVFQRMAPI</sequence>
<accession>A0AAD8ABY4</accession>
<dbReference type="PROSITE" id="PS00610">
    <property type="entry name" value="NA_NEUROTRAN_SYMP_1"/>
    <property type="match status" value="1"/>
</dbReference>
<keyword evidence="8" id="KW-0915">Sodium</keyword>
<evidence type="ECO:0000256" key="10">
    <source>
        <dbReference type="SAM" id="MobiDB-lite"/>
    </source>
</evidence>
<feature type="compositionally biased region" description="Basic and acidic residues" evidence="10">
    <location>
        <begin position="7"/>
        <end position="20"/>
    </location>
</feature>
<dbReference type="GO" id="GO:0006865">
    <property type="term" value="P:amino acid transport"/>
    <property type="evidence" value="ECO:0007669"/>
    <property type="project" value="TreeGrafter"/>
</dbReference>
<feature type="binding site" evidence="8">
    <location>
        <position position="44"/>
    </location>
    <ligand>
        <name>Na(+)</name>
        <dbReference type="ChEBI" id="CHEBI:29101"/>
        <label>2</label>
    </ligand>
</feature>
<dbReference type="GO" id="GO:0015293">
    <property type="term" value="F:symporter activity"/>
    <property type="evidence" value="ECO:0007669"/>
    <property type="project" value="UniProtKB-KW"/>
</dbReference>
<name>A0AAD8ABY4_DIPPU</name>
<comment type="subcellular location">
    <subcellularLocation>
        <location evidence="1">Membrane</location>
        <topology evidence="1">Multi-pass membrane protein</topology>
    </subcellularLocation>
</comment>
<dbReference type="PRINTS" id="PR00176">
    <property type="entry name" value="NANEUSMPORT"/>
</dbReference>
<keyword evidence="5 9" id="KW-0769">Symport</keyword>
<feature type="binding site" evidence="8">
    <location>
        <position position="39"/>
    </location>
    <ligand>
        <name>Na(+)</name>
        <dbReference type="ChEBI" id="CHEBI:29101"/>
        <label>1</label>
    </ligand>
</feature>
<reference evidence="12" key="2">
    <citation type="submission" date="2023-05" db="EMBL/GenBank/DDBJ databases">
        <authorList>
            <person name="Fouks B."/>
        </authorList>
    </citation>
    <scope>NUCLEOTIDE SEQUENCE</scope>
    <source>
        <strain evidence="12">Stay&amp;Tobe</strain>
        <tissue evidence="12">Testes</tissue>
    </source>
</reference>
<comment type="caution">
    <text evidence="12">The sequence shown here is derived from an EMBL/GenBank/DDBJ whole genome shotgun (WGS) entry which is preliminary data.</text>
</comment>
<dbReference type="Pfam" id="PF00209">
    <property type="entry name" value="SNF"/>
    <property type="match status" value="1"/>
</dbReference>
<keyword evidence="13" id="KW-1185">Reference proteome</keyword>
<dbReference type="GO" id="GO:0035725">
    <property type="term" value="P:sodium ion transmembrane transport"/>
    <property type="evidence" value="ECO:0007669"/>
    <property type="project" value="TreeGrafter"/>
</dbReference>
<evidence type="ECO:0000256" key="11">
    <source>
        <dbReference type="SAM" id="Phobius"/>
    </source>
</evidence>
<keyword evidence="4 9" id="KW-0812">Transmembrane</keyword>